<protein>
    <submittedName>
        <fullName evidence="2">Sugar-transfer associated ATP-grasp domain-containing protein</fullName>
    </submittedName>
</protein>
<evidence type="ECO:0000313" key="3">
    <source>
        <dbReference type="Proteomes" id="UP001597178"/>
    </source>
</evidence>
<gene>
    <name evidence="2" type="ORF">ACFQ4A_11720</name>
</gene>
<sequence>MIKLLKNARCNLIALRYLLEQEKNNNSNPNLGKKAWCLIQGFSSDKYGLYNFEKNNYKLYLSDFKRRKTAKINGPYSLIINDKNLFSKIFLEHNVTAETYGKVKNGKIILNNRSCTLDEFCGFVVEQKKLIIKKFSGGGGKGIYRLTYENDNFYLDYNSITSDTLKEFVRTLPNHLIVEHLSQAAYSNKIYSGTINSIRIITMRDPETDKVFIPVAVHKFGSEKTKPVDNVWKGGMTALVDLEKGRLGKAAYHQENNSKIEWVQTHPDTNVKIEGTVIPNWEHVKNKVIEVAKSEDNLRYVGWDVVVTDTGMKIIEGNNYSDVNILQIHQPLLKDERVRKFYKYYGII</sequence>
<dbReference type="Pfam" id="PF14397">
    <property type="entry name" value="ATPgrasp_ST"/>
    <property type="match status" value="1"/>
</dbReference>
<feature type="domain" description="Alpha-L-glutamate ligase-related protein ATP-grasp" evidence="1">
    <location>
        <begin position="77"/>
        <end position="329"/>
    </location>
</feature>
<accession>A0ABW3ZWU6</accession>
<dbReference type="EMBL" id="JBHTNH010000025">
    <property type="protein sequence ID" value="MFD1362323.1"/>
    <property type="molecule type" value="Genomic_DNA"/>
</dbReference>
<dbReference type="InterPro" id="IPR039523">
    <property type="entry name" value="RimK-rel_E_lig_ATP-grasp"/>
</dbReference>
<keyword evidence="3" id="KW-1185">Reference proteome</keyword>
<dbReference type="Proteomes" id="UP001597178">
    <property type="component" value="Unassembled WGS sequence"/>
</dbReference>
<name>A0ABW3ZWU6_9BACI</name>
<evidence type="ECO:0000313" key="2">
    <source>
        <dbReference type="EMBL" id="MFD1362323.1"/>
    </source>
</evidence>
<comment type="caution">
    <text evidence="2">The sequence shown here is derived from an EMBL/GenBank/DDBJ whole genome shotgun (WGS) entry which is preliminary data.</text>
</comment>
<evidence type="ECO:0000259" key="1">
    <source>
        <dbReference type="Pfam" id="PF14397"/>
    </source>
</evidence>
<organism evidence="2 3">
    <name type="scientific">Lentibacillus salinarum</name>
    <dbReference type="NCBI Taxonomy" id="446820"/>
    <lineage>
        <taxon>Bacteria</taxon>
        <taxon>Bacillati</taxon>
        <taxon>Bacillota</taxon>
        <taxon>Bacilli</taxon>
        <taxon>Bacillales</taxon>
        <taxon>Bacillaceae</taxon>
        <taxon>Lentibacillus</taxon>
    </lineage>
</organism>
<proteinExistence type="predicted"/>
<reference evidence="3" key="1">
    <citation type="journal article" date="2019" name="Int. J. Syst. Evol. Microbiol.">
        <title>The Global Catalogue of Microorganisms (GCM) 10K type strain sequencing project: providing services to taxonomists for standard genome sequencing and annotation.</title>
        <authorList>
            <consortium name="The Broad Institute Genomics Platform"/>
            <consortium name="The Broad Institute Genome Sequencing Center for Infectious Disease"/>
            <person name="Wu L."/>
            <person name="Ma J."/>
        </authorList>
    </citation>
    <scope>NUCLEOTIDE SEQUENCE [LARGE SCALE GENOMIC DNA]</scope>
    <source>
        <strain evidence="3">CCUG 54822</strain>
    </source>
</reference>
<dbReference type="RefSeq" id="WP_382400757.1">
    <property type="nucleotide sequence ID" value="NZ_JBHTNH010000025.1"/>
</dbReference>